<name>M3BC72_PSEFD</name>
<dbReference type="VEuPathDB" id="FungiDB:MYCFIDRAFT_194716"/>
<accession>M3BC72</accession>
<gene>
    <name evidence="1" type="ORF">MYCFIDRAFT_194716</name>
</gene>
<dbReference type="OrthoDB" id="3650525at2759"/>
<protein>
    <submittedName>
        <fullName evidence="1">Uncharacterized protein</fullName>
    </submittedName>
</protein>
<keyword evidence="2" id="KW-1185">Reference proteome</keyword>
<dbReference type="EMBL" id="KB446556">
    <property type="protein sequence ID" value="EME86748.1"/>
    <property type="molecule type" value="Genomic_DNA"/>
</dbReference>
<reference evidence="1 2" key="1">
    <citation type="journal article" date="2012" name="PLoS Pathog.">
        <title>Diverse lifestyles and strategies of plant pathogenesis encoded in the genomes of eighteen Dothideomycetes fungi.</title>
        <authorList>
            <person name="Ohm R.A."/>
            <person name="Feau N."/>
            <person name="Henrissat B."/>
            <person name="Schoch C.L."/>
            <person name="Horwitz B.A."/>
            <person name="Barry K.W."/>
            <person name="Condon B.J."/>
            <person name="Copeland A.C."/>
            <person name="Dhillon B."/>
            <person name="Glaser F."/>
            <person name="Hesse C.N."/>
            <person name="Kosti I."/>
            <person name="LaButti K."/>
            <person name="Lindquist E.A."/>
            <person name="Lucas S."/>
            <person name="Salamov A.A."/>
            <person name="Bradshaw R.E."/>
            <person name="Ciuffetti L."/>
            <person name="Hamelin R.C."/>
            <person name="Kema G.H.J."/>
            <person name="Lawrence C."/>
            <person name="Scott J.A."/>
            <person name="Spatafora J.W."/>
            <person name="Turgeon B.G."/>
            <person name="de Wit P.J.G.M."/>
            <person name="Zhong S."/>
            <person name="Goodwin S.B."/>
            <person name="Grigoriev I.V."/>
        </authorList>
    </citation>
    <scope>NUCLEOTIDE SEQUENCE [LARGE SCALE GENOMIC DNA]</scope>
    <source>
        <strain evidence="1 2">CIRAD86</strain>
    </source>
</reference>
<dbReference type="eggNOG" id="ENOG502TBMZ">
    <property type="taxonomic scope" value="Eukaryota"/>
</dbReference>
<proteinExistence type="predicted"/>
<evidence type="ECO:0000313" key="2">
    <source>
        <dbReference type="Proteomes" id="UP000016932"/>
    </source>
</evidence>
<sequence length="252" mass="28758">MLFPPSPTRSECDSLYGIDDLDAFLDAQGKLSRFPTPPPVNKDAIIILETEERSHPSREYRADDNMDYHSHVVHLFRQQAITSGDPDQDDDLLLLESLSKVQLPFEMLQLALSILTLLRNRDEKHLLPPDTSRTAWPLYVLAACMLAADYLDDTPRSLIWWRYHFCGDHVGLDTLNGSKLELLKCLDWTLHLCASDHAMESARMRLSAQPAQEHHVWAKYALPQGHEYGPFHRRIDSGVDGLTAQLEHPQIK</sequence>
<dbReference type="GeneID" id="19335397"/>
<organism evidence="1 2">
    <name type="scientific">Pseudocercospora fijiensis (strain CIRAD86)</name>
    <name type="common">Black leaf streak disease fungus</name>
    <name type="synonym">Mycosphaerella fijiensis</name>
    <dbReference type="NCBI Taxonomy" id="383855"/>
    <lineage>
        <taxon>Eukaryota</taxon>
        <taxon>Fungi</taxon>
        <taxon>Dikarya</taxon>
        <taxon>Ascomycota</taxon>
        <taxon>Pezizomycotina</taxon>
        <taxon>Dothideomycetes</taxon>
        <taxon>Dothideomycetidae</taxon>
        <taxon>Mycosphaerellales</taxon>
        <taxon>Mycosphaerellaceae</taxon>
        <taxon>Pseudocercospora</taxon>
    </lineage>
</organism>
<dbReference type="KEGG" id="pfj:MYCFIDRAFT_194716"/>
<dbReference type="AlphaFoldDB" id="M3BC72"/>
<dbReference type="HOGENOM" id="CLU_1094256_0_0_1"/>
<dbReference type="RefSeq" id="XP_007923914.1">
    <property type="nucleotide sequence ID" value="XM_007925723.1"/>
</dbReference>
<dbReference type="Proteomes" id="UP000016932">
    <property type="component" value="Unassembled WGS sequence"/>
</dbReference>
<evidence type="ECO:0000313" key="1">
    <source>
        <dbReference type="EMBL" id="EME86748.1"/>
    </source>
</evidence>